<evidence type="ECO:0000313" key="2">
    <source>
        <dbReference type="Proteomes" id="UP000182649"/>
    </source>
</evidence>
<accession>A0A1I7G6K8</accession>
<organism evidence="1 2">
    <name type="scientific">Nitrosospira multiformis</name>
    <dbReference type="NCBI Taxonomy" id="1231"/>
    <lineage>
        <taxon>Bacteria</taxon>
        <taxon>Pseudomonadati</taxon>
        <taxon>Pseudomonadota</taxon>
        <taxon>Betaproteobacteria</taxon>
        <taxon>Nitrosomonadales</taxon>
        <taxon>Nitrosomonadaceae</taxon>
        <taxon>Nitrosospira</taxon>
    </lineage>
</organism>
<gene>
    <name evidence="1" type="ORF">SAMN05216417_103242</name>
</gene>
<evidence type="ECO:0000313" key="1">
    <source>
        <dbReference type="EMBL" id="SFU44085.1"/>
    </source>
</evidence>
<sequence>MMLLCLDLQFLPAAWKYVKPFETDGFQAGIPLATLKLLWSYCIAGLYKSVAPVGRVFLVPLKALLRGNIQPQSLEHLCLFVFSHTSYRIVDVDILVADAEFFRNVLSQGLHTISLGGVMPG</sequence>
<name>A0A1I7G6K8_9PROT</name>
<dbReference type="Proteomes" id="UP000182649">
    <property type="component" value="Unassembled WGS sequence"/>
</dbReference>
<reference evidence="1 2" key="1">
    <citation type="submission" date="2016-10" db="EMBL/GenBank/DDBJ databases">
        <authorList>
            <person name="de Groot N.N."/>
        </authorList>
    </citation>
    <scope>NUCLEOTIDE SEQUENCE [LARGE SCALE GENOMIC DNA]</scope>
    <source>
        <strain evidence="1 2">Nl14</strain>
    </source>
</reference>
<proteinExistence type="predicted"/>
<protein>
    <submittedName>
        <fullName evidence="1">Uncharacterized protein</fullName>
    </submittedName>
</protein>
<dbReference type="AlphaFoldDB" id="A0A1I7G6K8"/>
<dbReference type="EMBL" id="FPBZ01000003">
    <property type="protein sequence ID" value="SFU44085.1"/>
    <property type="molecule type" value="Genomic_DNA"/>
</dbReference>